<proteinExistence type="predicted"/>
<evidence type="ECO:0000313" key="1">
    <source>
        <dbReference type="EMBL" id="CDW35803.1"/>
    </source>
</evidence>
<sequence>MNGVHIFFPFIVQKRNGKSEKNRFSIRCPSLEYRYNNVIFLQLIYIKIGEKFDLQIETEKNQSLY</sequence>
<dbReference type="AlphaFoldDB" id="A0A0K2UC38"/>
<reference evidence="1" key="1">
    <citation type="submission" date="2014-05" db="EMBL/GenBank/DDBJ databases">
        <authorList>
            <person name="Chronopoulou M."/>
        </authorList>
    </citation>
    <scope>NUCLEOTIDE SEQUENCE</scope>
    <source>
        <tissue evidence="1">Whole organism</tissue>
    </source>
</reference>
<protein>
    <submittedName>
        <fullName evidence="1">Uncharacterized protein</fullName>
    </submittedName>
</protein>
<accession>A0A0K2UC38</accession>
<name>A0A0K2UC38_LEPSM</name>
<dbReference type="EMBL" id="HACA01018442">
    <property type="protein sequence ID" value="CDW35803.1"/>
    <property type="molecule type" value="Transcribed_RNA"/>
</dbReference>
<organism evidence="1">
    <name type="scientific">Lepeophtheirus salmonis</name>
    <name type="common">Salmon louse</name>
    <name type="synonym">Caligus salmonis</name>
    <dbReference type="NCBI Taxonomy" id="72036"/>
    <lineage>
        <taxon>Eukaryota</taxon>
        <taxon>Metazoa</taxon>
        <taxon>Ecdysozoa</taxon>
        <taxon>Arthropoda</taxon>
        <taxon>Crustacea</taxon>
        <taxon>Multicrustacea</taxon>
        <taxon>Hexanauplia</taxon>
        <taxon>Copepoda</taxon>
        <taxon>Siphonostomatoida</taxon>
        <taxon>Caligidae</taxon>
        <taxon>Lepeophtheirus</taxon>
    </lineage>
</organism>